<dbReference type="Proteomes" id="UP000663866">
    <property type="component" value="Unassembled WGS sequence"/>
</dbReference>
<reference evidence="2" key="1">
    <citation type="submission" date="2021-02" db="EMBL/GenBank/DDBJ databases">
        <authorList>
            <person name="Nowell W R."/>
        </authorList>
    </citation>
    <scope>NUCLEOTIDE SEQUENCE</scope>
</reference>
<comment type="caution">
    <text evidence="2">The sequence shown here is derived from an EMBL/GenBank/DDBJ whole genome shotgun (WGS) entry which is preliminary data.</text>
</comment>
<dbReference type="Proteomes" id="UP000663842">
    <property type="component" value="Unassembled WGS sequence"/>
</dbReference>
<name>A0A820HE94_9BILA</name>
<evidence type="ECO:0000313" key="2">
    <source>
        <dbReference type="EMBL" id="CAF4291038.1"/>
    </source>
</evidence>
<accession>A0A820HE94</accession>
<keyword evidence="3" id="KW-1185">Reference proteome</keyword>
<evidence type="ECO:0000313" key="1">
    <source>
        <dbReference type="EMBL" id="CAF4236901.1"/>
    </source>
</evidence>
<gene>
    <name evidence="2" type="ORF">OVN521_LOCUS30929</name>
    <name evidence="1" type="ORF">UXM345_LOCUS29959</name>
</gene>
<dbReference type="AlphaFoldDB" id="A0A820HE94"/>
<organism evidence="2 3">
    <name type="scientific">Rotaria magnacalcarata</name>
    <dbReference type="NCBI Taxonomy" id="392030"/>
    <lineage>
        <taxon>Eukaryota</taxon>
        <taxon>Metazoa</taxon>
        <taxon>Spiralia</taxon>
        <taxon>Gnathifera</taxon>
        <taxon>Rotifera</taxon>
        <taxon>Eurotatoria</taxon>
        <taxon>Bdelloidea</taxon>
        <taxon>Philodinida</taxon>
        <taxon>Philodinidae</taxon>
        <taxon>Rotaria</taxon>
    </lineage>
</organism>
<sequence length="263" mass="30764">MTEQTLLAKARKARFDDLPNFSGHPSEDVERFLKSIKNIAKVNEESNNHEVLEIVRGKLIQAAGLRFRNCISKSIFFDHNYSQKFAKLKQRTHLSDEPVTSYTDDIINLCRDIDPTMSDSIIIQHLMSGINPEFRKELSRHQSCMNSLDEFLKYTKIEQDLYDTFEKTHQLTIESNQSQFTNYHSPNPSVATTIRQPTNQQYYTSYHNNSTESSMKKWNSFPQHHYQSRISTNKAIQLHEHNSYLKTAYFNQQSVPNSRFNNC</sequence>
<proteinExistence type="predicted"/>
<evidence type="ECO:0000313" key="3">
    <source>
        <dbReference type="Proteomes" id="UP000663866"/>
    </source>
</evidence>
<dbReference type="EMBL" id="CAJOBF010007606">
    <property type="protein sequence ID" value="CAF4236901.1"/>
    <property type="molecule type" value="Genomic_DNA"/>
</dbReference>
<dbReference type="EMBL" id="CAJOBG010012904">
    <property type="protein sequence ID" value="CAF4291038.1"/>
    <property type="molecule type" value="Genomic_DNA"/>
</dbReference>
<protein>
    <submittedName>
        <fullName evidence="2">Uncharacterized protein</fullName>
    </submittedName>
</protein>